<dbReference type="EMBL" id="CP000142">
    <property type="protein sequence ID" value="ABA88206.1"/>
    <property type="molecule type" value="Genomic_DNA"/>
</dbReference>
<proteinExistence type="predicted"/>
<dbReference type="RefSeq" id="WP_011340677.1">
    <property type="nucleotide sequence ID" value="NC_007498.2"/>
</dbReference>
<protein>
    <recommendedName>
        <fullName evidence="3">ATP-grasp domain-containing protein</fullName>
    </recommendedName>
</protein>
<dbReference type="AlphaFoldDB" id="Q3A601"/>
<evidence type="ECO:0000313" key="1">
    <source>
        <dbReference type="EMBL" id="ABA88206.1"/>
    </source>
</evidence>
<reference evidence="1 2" key="2">
    <citation type="journal article" date="2012" name="BMC Genomics">
        <title>The genome of Pelobacter carbinolicus reveals surprising metabolic capabilities and physiological features.</title>
        <authorList>
            <person name="Aklujkar M."/>
            <person name="Haveman S.A."/>
            <person name="Didonato R.Jr."/>
            <person name="Chertkov O."/>
            <person name="Han C.S."/>
            <person name="Land M.L."/>
            <person name="Brown P."/>
            <person name="Lovley D.R."/>
        </authorList>
    </citation>
    <scope>NUCLEOTIDE SEQUENCE [LARGE SCALE GENOMIC DNA]</scope>
    <source>
        <strain evidence="2">DSM 2380 / NBRC 103641 / GraBd1</strain>
    </source>
</reference>
<keyword evidence="2" id="KW-1185">Reference proteome</keyword>
<evidence type="ECO:0000313" key="2">
    <source>
        <dbReference type="Proteomes" id="UP000002534"/>
    </source>
</evidence>
<dbReference type="HOGENOM" id="CLU_969556_0_0_7"/>
<sequence length="283" mass="32464">MAETTSLEIIIGTTDPWPHSYYLAHLAEVWRQQGITVNITGTPSEQGADLGFMHVDLSRLPASCRKMAAAYEYCVNGGISDISKTAYSQGIIARTDDWDGAVIVKTDLNYGGLPELQRRYQQFGGKLIKKLIKHNPWHFTKRFKPPNYPIFQHMDEVPEWAWRNRNLIVERFVPERVDDLYAIRYWIFFGNREYAVRFCSATPIVKAHNAVRREALPEIPEALRKIRAAMGMDFGKFDYVMHRGEPILLDINKTPSYHPLLPATVPSEEVLLLADGLKDFARR</sequence>
<dbReference type="OrthoDB" id="7061828at2"/>
<dbReference type="SUPFAM" id="SSF56059">
    <property type="entry name" value="Glutathione synthetase ATP-binding domain-like"/>
    <property type="match status" value="1"/>
</dbReference>
<name>Q3A601_SYNC1</name>
<gene>
    <name evidence="1" type="ordered locus">Pcar_0953</name>
</gene>
<organism evidence="1 2">
    <name type="scientific">Syntrophotalea carbinolica (strain DSM 2380 / NBRC 103641 / GraBd1)</name>
    <name type="common">Pelobacter carbinolicus</name>
    <dbReference type="NCBI Taxonomy" id="338963"/>
    <lineage>
        <taxon>Bacteria</taxon>
        <taxon>Pseudomonadati</taxon>
        <taxon>Thermodesulfobacteriota</taxon>
        <taxon>Desulfuromonadia</taxon>
        <taxon>Desulfuromonadales</taxon>
        <taxon>Syntrophotaleaceae</taxon>
        <taxon>Syntrophotalea</taxon>
    </lineage>
</organism>
<evidence type="ECO:0008006" key="3">
    <source>
        <dbReference type="Google" id="ProtNLM"/>
    </source>
</evidence>
<dbReference type="KEGG" id="pca:Pcar_0953"/>
<dbReference type="Proteomes" id="UP000002534">
    <property type="component" value="Chromosome"/>
</dbReference>
<dbReference type="STRING" id="338963.Pcar_0953"/>
<accession>Q3A601</accession>
<reference evidence="2" key="1">
    <citation type="submission" date="2005-10" db="EMBL/GenBank/DDBJ databases">
        <title>Complete sequence of Pelobacter carbinolicus DSM 2380.</title>
        <authorList>
            <person name="Copeland A."/>
            <person name="Lucas S."/>
            <person name="Lapidus A."/>
            <person name="Barry K."/>
            <person name="Detter J.C."/>
            <person name="Glavina T."/>
            <person name="Hammon N."/>
            <person name="Israni S."/>
            <person name="Pitluck S."/>
            <person name="Chertkov O."/>
            <person name="Schmutz J."/>
            <person name="Larimer F."/>
            <person name="Land M."/>
            <person name="Kyrpides N."/>
            <person name="Ivanova N."/>
            <person name="Richardson P."/>
        </authorList>
    </citation>
    <scope>NUCLEOTIDE SEQUENCE [LARGE SCALE GENOMIC DNA]</scope>
    <source>
        <strain evidence="2">DSM 2380 / NBRC 103641 / GraBd1</strain>
    </source>
</reference>
<dbReference type="eggNOG" id="COG0189">
    <property type="taxonomic scope" value="Bacteria"/>
</dbReference>